<accession>A0A4Y3PI74</accession>
<gene>
    <name evidence="4" type="ORF">BPA01_37820</name>
</gene>
<dbReference type="Proteomes" id="UP000316882">
    <property type="component" value="Unassembled WGS sequence"/>
</dbReference>
<dbReference type="Pfam" id="PF00395">
    <property type="entry name" value="SLH"/>
    <property type="match status" value="1"/>
</dbReference>
<proteinExistence type="predicted"/>
<evidence type="ECO:0000256" key="2">
    <source>
        <dbReference type="SAM" id="SignalP"/>
    </source>
</evidence>
<feature type="chain" id="PRO_5023065623" description="SLH domain-containing protein" evidence="2">
    <location>
        <begin position="24"/>
        <end position="371"/>
    </location>
</feature>
<organism evidence="4 5">
    <name type="scientific">Brevibacillus parabrevis</name>
    <dbReference type="NCBI Taxonomy" id="54914"/>
    <lineage>
        <taxon>Bacteria</taxon>
        <taxon>Bacillati</taxon>
        <taxon>Bacillota</taxon>
        <taxon>Bacilli</taxon>
        <taxon>Bacillales</taxon>
        <taxon>Paenibacillaceae</taxon>
        <taxon>Brevibacillus</taxon>
    </lineage>
</organism>
<feature type="region of interest" description="Disordered" evidence="1">
    <location>
        <begin position="197"/>
        <end position="218"/>
    </location>
</feature>
<dbReference type="AlphaFoldDB" id="A0A4Y3PI74"/>
<feature type="domain" description="SLH" evidence="3">
    <location>
        <begin position="22"/>
        <end position="85"/>
    </location>
</feature>
<dbReference type="InterPro" id="IPR051465">
    <property type="entry name" value="Cell_Envelope_Struct_Comp"/>
</dbReference>
<dbReference type="PROSITE" id="PS51272">
    <property type="entry name" value="SLH"/>
    <property type="match status" value="1"/>
</dbReference>
<dbReference type="PANTHER" id="PTHR43308">
    <property type="entry name" value="OUTER MEMBRANE PROTEIN ALPHA-RELATED"/>
    <property type="match status" value="1"/>
</dbReference>
<evidence type="ECO:0000256" key="1">
    <source>
        <dbReference type="SAM" id="MobiDB-lite"/>
    </source>
</evidence>
<dbReference type="InterPro" id="IPR001119">
    <property type="entry name" value="SLH_dom"/>
</dbReference>
<name>A0A4Y3PI74_BREPA</name>
<comment type="caution">
    <text evidence="4">The sequence shown here is derived from an EMBL/GenBank/DDBJ whole genome shotgun (WGS) entry which is preliminary data.</text>
</comment>
<evidence type="ECO:0000313" key="5">
    <source>
        <dbReference type="Proteomes" id="UP000316882"/>
    </source>
</evidence>
<evidence type="ECO:0000259" key="3">
    <source>
        <dbReference type="PROSITE" id="PS51272"/>
    </source>
</evidence>
<feature type="compositionally biased region" description="Polar residues" evidence="1">
    <location>
        <begin position="203"/>
        <end position="218"/>
    </location>
</feature>
<feature type="signal peptide" evidence="2">
    <location>
        <begin position="1"/>
        <end position="23"/>
    </location>
</feature>
<dbReference type="EMBL" id="BJMH01000020">
    <property type="protein sequence ID" value="GEB34202.1"/>
    <property type="molecule type" value="Genomic_DNA"/>
</dbReference>
<protein>
    <recommendedName>
        <fullName evidence="3">SLH domain-containing protein</fullName>
    </recommendedName>
</protein>
<dbReference type="PANTHER" id="PTHR43308:SF5">
    <property type="entry name" value="S-LAYER PROTEIN _ PEPTIDOGLYCAN ENDO-BETA-N-ACETYLGLUCOSAMINIDASE"/>
    <property type="match status" value="1"/>
</dbReference>
<evidence type="ECO:0000313" key="4">
    <source>
        <dbReference type="EMBL" id="GEB34202.1"/>
    </source>
</evidence>
<sequence length="371" mass="42212">MKPYLLAIMAVLFATLSVLPARAATFTDVPEQHWAKDTIARAVEQGIVQGYPGNRFAPEEHVTVAAFFTMLARTYRIQIPPSQKQALHWADPIYDALAPYHYPYSTLQQQYLSRFERNKYLYRDRPITRYEVAEIIAGADGENYHGDFAVHYLLAKGYASGKAAGQASIQSYQGQSYLTRAEAVAFLEKLKSNGLKQLKVRPQQPSDPQKLPTLSGQQFADPKEEKLYTVLFQYPGYFVERYQPGVNSMFRTIQREITPTEQDGDDTQAVLYVHFDDTSELGPDFHGFKNEQDQRLAGLTKIDINDIQNQTAVQIAMDVLRQFGIEPPPQLPATISEMKQGPEDKVLSHNKVRFVITYRQHNSLSIAWQKE</sequence>
<keyword evidence="5" id="KW-1185">Reference proteome</keyword>
<reference evidence="4 5" key="1">
    <citation type="submission" date="2019-06" db="EMBL/GenBank/DDBJ databases">
        <title>Whole genome shotgun sequence of Brevibacillus parabrevis NBRC 12334.</title>
        <authorList>
            <person name="Hosoyama A."/>
            <person name="Uohara A."/>
            <person name="Ohji S."/>
            <person name="Ichikawa N."/>
        </authorList>
    </citation>
    <scope>NUCLEOTIDE SEQUENCE [LARGE SCALE GENOMIC DNA]</scope>
    <source>
        <strain evidence="4 5">NBRC 12334</strain>
    </source>
</reference>
<dbReference type="RefSeq" id="WP_122963886.1">
    <property type="nucleotide sequence ID" value="NZ_BJMH01000020.1"/>
</dbReference>
<keyword evidence="2" id="KW-0732">Signal</keyword>